<dbReference type="STRING" id="246195.DNO_0249"/>
<sequence>MNIAIHSDLHTEISMFSINILKNTDLLILAGDIGSIDSLPRFFEQLRRDYPQLPVIYVLGNHDRYGFTVSAAVAECRRIAAYYEIRLLDNEAVIFEDVLFCGTTLWSNFYSGGDAAKTMAWVDDVLPDGQQIFLDDGTPLSAKIMQQWFLKACDFIQNSCQQAANVRKKVVISHFLPARELLAPQHQKTADDRLRSAYWVSDIPEIYRLADVWIYGHSHSNIECRLGNTQFLTNQRGYHRLENRHHNHGYRRDYQFTL</sequence>
<feature type="domain" description="Calcineurin-like phosphoesterase" evidence="1">
    <location>
        <begin position="2"/>
        <end position="220"/>
    </location>
</feature>
<dbReference type="RefSeq" id="WP_012030597.1">
    <property type="nucleotide sequence ID" value="NC_009446.1"/>
</dbReference>
<reference evidence="2 3" key="1">
    <citation type="journal article" date="2007" name="Nat. Biotechnol.">
        <title>Genome sequence and identification of candidate vaccine antigens from the animal pathogen Dichelobacter nodosus.</title>
        <authorList>
            <person name="Myers G.S."/>
            <person name="Parker D."/>
            <person name="Al-Hasani K."/>
            <person name="Kennan R.M."/>
            <person name="Seemann T."/>
            <person name="Ren Q."/>
            <person name="Badger J.H."/>
            <person name="Selengut J.D."/>
            <person name="Deboy R.T."/>
            <person name="Tettelin H."/>
            <person name="Boyce J.D."/>
            <person name="McCarl V.P."/>
            <person name="Han X."/>
            <person name="Nelson W.C."/>
            <person name="Madupu R."/>
            <person name="Mohamoud Y."/>
            <person name="Holley T."/>
            <person name="Fedorova N."/>
            <person name="Khouri H."/>
            <person name="Bottomley S.P."/>
            <person name="Whittington R.J."/>
            <person name="Adler B."/>
            <person name="Songer J.G."/>
            <person name="Rood J.I."/>
            <person name="Paulsen I.T."/>
        </authorList>
    </citation>
    <scope>NUCLEOTIDE SEQUENCE [LARGE SCALE GENOMIC DNA]</scope>
    <source>
        <strain evidence="2 3">VCS1703A</strain>
    </source>
</reference>
<proteinExistence type="predicted"/>
<name>A5EWC2_DICNV</name>
<dbReference type="InterPro" id="IPR004843">
    <property type="entry name" value="Calcineurin-like_PHP"/>
</dbReference>
<dbReference type="SUPFAM" id="SSF56300">
    <property type="entry name" value="Metallo-dependent phosphatases"/>
    <property type="match status" value="1"/>
</dbReference>
<dbReference type="HOGENOM" id="CLU_060372_3_1_6"/>
<evidence type="ECO:0000313" key="3">
    <source>
        <dbReference type="Proteomes" id="UP000000248"/>
    </source>
</evidence>
<evidence type="ECO:0000313" key="2">
    <source>
        <dbReference type="EMBL" id="ABQ13119.1"/>
    </source>
</evidence>
<dbReference type="EMBL" id="CP000513">
    <property type="protein sequence ID" value="ABQ13119.1"/>
    <property type="molecule type" value="Genomic_DNA"/>
</dbReference>
<dbReference type="InterPro" id="IPR029052">
    <property type="entry name" value="Metallo-depent_PP-like"/>
</dbReference>
<dbReference type="eggNOG" id="COG1409">
    <property type="taxonomic scope" value="Bacteria"/>
</dbReference>
<dbReference type="Gene3D" id="3.60.21.10">
    <property type="match status" value="1"/>
</dbReference>
<organism evidence="2 3">
    <name type="scientific">Dichelobacter nodosus (strain VCS1703A)</name>
    <dbReference type="NCBI Taxonomy" id="246195"/>
    <lineage>
        <taxon>Bacteria</taxon>
        <taxon>Pseudomonadati</taxon>
        <taxon>Pseudomonadota</taxon>
        <taxon>Gammaproteobacteria</taxon>
        <taxon>Cardiobacteriales</taxon>
        <taxon>Cardiobacteriaceae</taxon>
        <taxon>Dichelobacter</taxon>
    </lineage>
</organism>
<dbReference type="KEGG" id="dno:DNO_0249"/>
<dbReference type="OrthoDB" id="356681at2"/>
<dbReference type="Proteomes" id="UP000000248">
    <property type="component" value="Chromosome"/>
</dbReference>
<dbReference type="Pfam" id="PF00149">
    <property type="entry name" value="Metallophos"/>
    <property type="match status" value="1"/>
</dbReference>
<dbReference type="AlphaFoldDB" id="A5EWC2"/>
<accession>A5EWC2</accession>
<evidence type="ECO:0000259" key="1">
    <source>
        <dbReference type="Pfam" id="PF00149"/>
    </source>
</evidence>
<keyword evidence="3" id="KW-1185">Reference proteome</keyword>
<gene>
    <name evidence="2" type="ordered locus">DNO_0249</name>
</gene>
<dbReference type="PANTHER" id="PTHR37844">
    <property type="entry name" value="SER/THR PROTEIN PHOSPHATASE SUPERFAMILY (AFU_ORTHOLOGUE AFUA_1G14840)"/>
    <property type="match status" value="1"/>
</dbReference>
<dbReference type="PANTHER" id="PTHR37844:SF1">
    <property type="entry name" value="CALCINEURIN-LIKE PHOSPHOESTERASE DOMAIN-CONTAINING PROTEIN"/>
    <property type="match status" value="1"/>
</dbReference>
<protein>
    <recommendedName>
        <fullName evidence="1">Calcineurin-like phosphoesterase domain-containing protein</fullName>
    </recommendedName>
</protein>
<dbReference type="GO" id="GO:0016787">
    <property type="term" value="F:hydrolase activity"/>
    <property type="evidence" value="ECO:0007669"/>
    <property type="project" value="InterPro"/>
</dbReference>